<dbReference type="PROSITE" id="PS51671">
    <property type="entry name" value="ACT"/>
    <property type="match status" value="2"/>
</dbReference>
<evidence type="ECO:0000313" key="3">
    <source>
        <dbReference type="EMBL" id="TFH67353.1"/>
    </source>
</evidence>
<proteinExistence type="predicted"/>
<dbReference type="PANTHER" id="PTHR34875">
    <property type="entry name" value="UPF0237 PROTEIN MJ1558"/>
    <property type="match status" value="1"/>
</dbReference>
<feature type="domain" description="ACT" evidence="2">
    <location>
        <begin position="6"/>
        <end position="81"/>
    </location>
</feature>
<dbReference type="GO" id="GO:0005737">
    <property type="term" value="C:cytoplasm"/>
    <property type="evidence" value="ECO:0007669"/>
    <property type="project" value="UniProtKB-SubCell"/>
</dbReference>
<dbReference type="Gene3D" id="3.30.70.260">
    <property type="match status" value="2"/>
</dbReference>
<keyword evidence="1" id="KW-0678">Repressor</keyword>
<dbReference type="PIRSF" id="PIRSF028103">
    <property type="entry name" value="GcvR"/>
    <property type="match status" value="1"/>
</dbReference>
<name>A0A4Y8UJ59_9GAMM</name>
<comment type="caution">
    <text evidence="3">The sequence shown here is derived from an EMBL/GenBank/DDBJ whole genome shotgun (WGS) entry which is preliminary data.</text>
</comment>
<accession>A0A4Y8UJ59</accession>
<dbReference type="AlphaFoldDB" id="A0A4Y8UJ59"/>
<evidence type="ECO:0000256" key="1">
    <source>
        <dbReference type="PIRNR" id="PIRNR028103"/>
    </source>
</evidence>
<protein>
    <recommendedName>
        <fullName evidence="1">Glycine cleavage system transcriptional repressor</fullName>
    </recommendedName>
</protein>
<dbReference type="InterPro" id="IPR002912">
    <property type="entry name" value="ACT_dom"/>
</dbReference>
<dbReference type="CDD" id="cd04869">
    <property type="entry name" value="ACT_GcvR_2"/>
    <property type="match status" value="1"/>
</dbReference>
<organism evidence="3 4">
    <name type="scientific">Gammaproteobacteria bacterium LSUCC0057</name>
    <dbReference type="NCBI Taxonomy" id="2559237"/>
    <lineage>
        <taxon>Bacteria</taxon>
        <taxon>Pseudomonadati</taxon>
        <taxon>Pseudomonadota</taxon>
        <taxon>Gammaproteobacteria</taxon>
        <taxon>Cellvibrionales</taxon>
        <taxon>Porticoccaceae</taxon>
        <taxon>SAR92 clade</taxon>
    </lineage>
</organism>
<keyword evidence="1" id="KW-0804">Transcription</keyword>
<reference evidence="3 4" key="1">
    <citation type="submission" date="2019-03" db="EMBL/GenBank/DDBJ databases">
        <title>Draft genome of Gammaproteobacteria bacterium LSUCC0057, a member of the SAR92 clade.</title>
        <authorList>
            <person name="Lanclos V.C."/>
            <person name="Doiron C."/>
            <person name="Henson M.W."/>
            <person name="Thrash J.C."/>
        </authorList>
    </citation>
    <scope>NUCLEOTIDE SEQUENCE [LARGE SCALE GENOMIC DNA]</scope>
    <source>
        <strain evidence="3 4">LSUCC0057</strain>
    </source>
</reference>
<keyword evidence="1" id="KW-0963">Cytoplasm</keyword>
<dbReference type="InterPro" id="IPR050990">
    <property type="entry name" value="UPF0237/GcvR_regulator"/>
</dbReference>
<keyword evidence="4" id="KW-1185">Reference proteome</keyword>
<dbReference type="PANTHER" id="PTHR34875:SF6">
    <property type="entry name" value="UPF0237 PROTEIN MJ1558"/>
    <property type="match status" value="1"/>
</dbReference>
<dbReference type="Pfam" id="PF13740">
    <property type="entry name" value="ACT_6"/>
    <property type="match status" value="1"/>
</dbReference>
<dbReference type="InterPro" id="IPR045865">
    <property type="entry name" value="ACT-like_dom_sf"/>
</dbReference>
<gene>
    <name evidence="3" type="ORF">E3W66_07610</name>
</gene>
<dbReference type="SUPFAM" id="SSF55021">
    <property type="entry name" value="ACT-like"/>
    <property type="match status" value="2"/>
</dbReference>
<dbReference type="GO" id="GO:0006355">
    <property type="term" value="P:regulation of DNA-templated transcription"/>
    <property type="evidence" value="ECO:0007669"/>
    <property type="project" value="UniProtKB-UniRule"/>
</dbReference>
<evidence type="ECO:0000313" key="4">
    <source>
        <dbReference type="Proteomes" id="UP000298133"/>
    </source>
</evidence>
<comment type="subcellular location">
    <subcellularLocation>
        <location evidence="1">Cytoplasm</location>
    </subcellularLocation>
</comment>
<feature type="domain" description="ACT" evidence="2">
    <location>
        <begin position="92"/>
        <end position="170"/>
    </location>
</feature>
<dbReference type="OrthoDB" id="12860at2"/>
<dbReference type="Proteomes" id="UP000298133">
    <property type="component" value="Unassembled WGS sequence"/>
</dbReference>
<sequence>MQTSLVITVLADDRPGIVEKLAATIAAAGGSWQESSMSRLSGKFAGLLLVTLPSSRHDDLVAALRGLHSEALQITVEAATQTDDELTGSTIGIEIVANDRAGIVEEISRLLASAQINVISLETFCESAPMSAEPMFHAQAYLQLPESLSIERLTALLEQLSADLMVELLD</sequence>
<dbReference type="EMBL" id="SPIA01000003">
    <property type="protein sequence ID" value="TFH67353.1"/>
    <property type="molecule type" value="Genomic_DNA"/>
</dbReference>
<evidence type="ECO:0000259" key="2">
    <source>
        <dbReference type="PROSITE" id="PS51671"/>
    </source>
</evidence>
<dbReference type="InterPro" id="IPR016867">
    <property type="entry name" value="GcvR"/>
</dbReference>